<evidence type="ECO:0000256" key="5">
    <source>
        <dbReference type="ARBA" id="ARBA00022692"/>
    </source>
</evidence>
<dbReference type="GO" id="GO:0016763">
    <property type="term" value="F:pentosyltransferase activity"/>
    <property type="evidence" value="ECO:0007669"/>
    <property type="project" value="TreeGrafter"/>
</dbReference>
<evidence type="ECO:0000313" key="10">
    <source>
        <dbReference type="EMBL" id="NMB70031.1"/>
    </source>
</evidence>
<evidence type="ECO:0000256" key="4">
    <source>
        <dbReference type="ARBA" id="ARBA00022679"/>
    </source>
</evidence>
<keyword evidence="6 8" id="KW-1133">Transmembrane helix</keyword>
<dbReference type="InterPro" id="IPR038731">
    <property type="entry name" value="RgtA/B/C-like"/>
</dbReference>
<dbReference type="GO" id="GO:0005886">
    <property type="term" value="C:plasma membrane"/>
    <property type="evidence" value="ECO:0007669"/>
    <property type="project" value="UniProtKB-SubCell"/>
</dbReference>
<keyword evidence="4 10" id="KW-0808">Transferase</keyword>
<feature type="transmembrane region" description="Helical" evidence="8">
    <location>
        <begin position="177"/>
        <end position="197"/>
    </location>
</feature>
<dbReference type="Pfam" id="PF13231">
    <property type="entry name" value="PMT_2"/>
    <property type="match status" value="1"/>
</dbReference>
<keyword evidence="7 8" id="KW-0472">Membrane</keyword>
<keyword evidence="5 8" id="KW-0812">Transmembrane</keyword>
<dbReference type="PANTHER" id="PTHR33908">
    <property type="entry name" value="MANNOSYLTRANSFERASE YKCB-RELATED"/>
    <property type="match status" value="1"/>
</dbReference>
<keyword evidence="2" id="KW-1003">Cell membrane</keyword>
<dbReference type="Proteomes" id="UP000526033">
    <property type="component" value="Unassembled WGS sequence"/>
</dbReference>
<keyword evidence="3" id="KW-0328">Glycosyltransferase</keyword>
<evidence type="ECO:0000313" key="11">
    <source>
        <dbReference type="Proteomes" id="UP000526033"/>
    </source>
</evidence>
<proteinExistence type="predicted"/>
<accession>A0A7X9DK94</accession>
<feature type="transmembrane region" description="Helical" evidence="8">
    <location>
        <begin position="113"/>
        <end position="131"/>
    </location>
</feature>
<organism evidence="10 11">
    <name type="scientific">candidate division WWE3 bacterium</name>
    <dbReference type="NCBI Taxonomy" id="2053526"/>
    <lineage>
        <taxon>Bacteria</taxon>
        <taxon>Katanobacteria</taxon>
    </lineage>
</organism>
<feature type="transmembrane region" description="Helical" evidence="8">
    <location>
        <begin position="89"/>
        <end position="106"/>
    </location>
</feature>
<protein>
    <submittedName>
        <fullName evidence="10">Glycosyltransferase family 39 protein</fullName>
    </submittedName>
</protein>
<dbReference type="GO" id="GO:0009103">
    <property type="term" value="P:lipopolysaccharide biosynthetic process"/>
    <property type="evidence" value="ECO:0007669"/>
    <property type="project" value="UniProtKB-ARBA"/>
</dbReference>
<comment type="subcellular location">
    <subcellularLocation>
        <location evidence="1">Cell membrane</location>
        <topology evidence="1">Multi-pass membrane protein</topology>
    </subcellularLocation>
</comment>
<feature type="transmembrane region" description="Helical" evidence="8">
    <location>
        <begin position="209"/>
        <end position="234"/>
    </location>
</feature>
<dbReference type="InterPro" id="IPR050297">
    <property type="entry name" value="LipidA_mod_glycosyltrf_83"/>
</dbReference>
<feature type="transmembrane region" description="Helical" evidence="8">
    <location>
        <begin position="342"/>
        <end position="361"/>
    </location>
</feature>
<feature type="transmembrane region" description="Helical" evidence="8">
    <location>
        <begin position="270"/>
        <end position="292"/>
    </location>
</feature>
<feature type="transmembrane region" description="Helical" evidence="8">
    <location>
        <begin position="313"/>
        <end position="330"/>
    </location>
</feature>
<evidence type="ECO:0000259" key="9">
    <source>
        <dbReference type="Pfam" id="PF13231"/>
    </source>
</evidence>
<feature type="domain" description="Glycosyltransferase RgtA/B/C/D-like" evidence="9">
    <location>
        <begin position="88"/>
        <end position="212"/>
    </location>
</feature>
<comment type="caution">
    <text evidence="10">The sequence shown here is derived from an EMBL/GenBank/DDBJ whole genome shotgun (WGS) entry which is preliminary data.</text>
</comment>
<dbReference type="PANTHER" id="PTHR33908:SF11">
    <property type="entry name" value="MEMBRANE PROTEIN"/>
    <property type="match status" value="1"/>
</dbReference>
<evidence type="ECO:0000256" key="6">
    <source>
        <dbReference type="ARBA" id="ARBA00022989"/>
    </source>
</evidence>
<evidence type="ECO:0000256" key="8">
    <source>
        <dbReference type="SAM" id="Phobius"/>
    </source>
</evidence>
<evidence type="ECO:0000256" key="1">
    <source>
        <dbReference type="ARBA" id="ARBA00004651"/>
    </source>
</evidence>
<dbReference type="AlphaFoldDB" id="A0A7X9DK94"/>
<feature type="transmembrane region" description="Helical" evidence="8">
    <location>
        <begin position="12"/>
        <end position="30"/>
    </location>
</feature>
<reference evidence="10 11" key="1">
    <citation type="journal article" date="2020" name="Biotechnol. Biofuels">
        <title>New insights from the biogas microbiome by comprehensive genome-resolved metagenomics of nearly 1600 species originating from multiple anaerobic digesters.</title>
        <authorList>
            <person name="Campanaro S."/>
            <person name="Treu L."/>
            <person name="Rodriguez-R L.M."/>
            <person name="Kovalovszki A."/>
            <person name="Ziels R.M."/>
            <person name="Maus I."/>
            <person name="Zhu X."/>
            <person name="Kougias P.G."/>
            <person name="Basile A."/>
            <person name="Luo G."/>
            <person name="Schluter A."/>
            <person name="Konstantinidis K.T."/>
            <person name="Angelidaki I."/>
        </authorList>
    </citation>
    <scope>NUCLEOTIDE SEQUENCE [LARGE SCALE GENOMIC DNA]</scope>
    <source>
        <strain evidence="10">AS27yjCOA_165</strain>
    </source>
</reference>
<sequence>MELKKKINYIKSIDYALVFVLVVSAVLRLVNLGYSDYQGDEIRAQYIPVQGEGFLNFLLRQRKGPFQFIVSYLISFVDPQYKNYFIDRLPYALAAIISVYFFYKFAKLMFNKRVALFVGLFLATNGFFVALSRILQYQGFVFLFCALALYLFALLYKNPTKIRYLYWGMFVWGLSMLTHYDGLFIAPFLLYLLYLWWKESNNFSPKRKILHILGSGILPAMLILVFYGALVLSLSLETKQYWTGRLTGTTSAKSAGTSYLFRVYQPYLALQVYLGLSALSAILAFFTGFTWLKKYLKRNINWKLADYFTVSQDYLSYIALFLWFIFPLFFMEKLVAIPGTHIYTYLLPLAFIISVAIDWIYEKTLKIKLSNLVFNSLLIIFFSFVFYQSYMIFVDNTKEYPWENENFLFWEFRTPDINKYHLSLFGFPYYRNWQAIADYVHKYPDVRAYTSNENNAISNYYLKLEKSTDKAGFYVYIRYPQTYKNQTNNEKYLYWSSRHDPVFTISRRGNSLVNVYLMPVGTHDQLVQRGY</sequence>
<gene>
    <name evidence="10" type="ORF">GYA27_02410</name>
</gene>
<feature type="transmembrane region" description="Helical" evidence="8">
    <location>
        <begin position="373"/>
        <end position="393"/>
    </location>
</feature>
<evidence type="ECO:0000256" key="2">
    <source>
        <dbReference type="ARBA" id="ARBA00022475"/>
    </source>
</evidence>
<evidence type="ECO:0000256" key="7">
    <source>
        <dbReference type="ARBA" id="ARBA00023136"/>
    </source>
</evidence>
<name>A0A7X9DK94_UNCKA</name>
<feature type="transmembrane region" description="Helical" evidence="8">
    <location>
        <begin position="137"/>
        <end position="156"/>
    </location>
</feature>
<evidence type="ECO:0000256" key="3">
    <source>
        <dbReference type="ARBA" id="ARBA00022676"/>
    </source>
</evidence>
<dbReference type="EMBL" id="JAAZNL010000022">
    <property type="protein sequence ID" value="NMB70031.1"/>
    <property type="molecule type" value="Genomic_DNA"/>
</dbReference>